<dbReference type="EMBL" id="CM046393">
    <property type="protein sequence ID" value="KAI8552243.1"/>
    <property type="molecule type" value="Genomic_DNA"/>
</dbReference>
<name>A0ACC0NFU7_RHOML</name>
<dbReference type="Proteomes" id="UP001062846">
    <property type="component" value="Chromosome 6"/>
</dbReference>
<organism evidence="1 2">
    <name type="scientific">Rhododendron molle</name>
    <name type="common">Chinese azalea</name>
    <name type="synonym">Azalea mollis</name>
    <dbReference type="NCBI Taxonomy" id="49168"/>
    <lineage>
        <taxon>Eukaryota</taxon>
        <taxon>Viridiplantae</taxon>
        <taxon>Streptophyta</taxon>
        <taxon>Embryophyta</taxon>
        <taxon>Tracheophyta</taxon>
        <taxon>Spermatophyta</taxon>
        <taxon>Magnoliopsida</taxon>
        <taxon>eudicotyledons</taxon>
        <taxon>Gunneridae</taxon>
        <taxon>Pentapetalae</taxon>
        <taxon>asterids</taxon>
        <taxon>Ericales</taxon>
        <taxon>Ericaceae</taxon>
        <taxon>Ericoideae</taxon>
        <taxon>Rhodoreae</taxon>
        <taxon>Rhododendron</taxon>
    </lineage>
</organism>
<accession>A0ACC0NFU7</accession>
<evidence type="ECO:0000313" key="1">
    <source>
        <dbReference type="EMBL" id="KAI8552243.1"/>
    </source>
</evidence>
<sequence>MKRIVIKVAIKGQKSRSKAMRIVGGVAGVESVAFAAHDSNYMVVTGEGIDAVKLTKLLRRKVGSSEIVSVGPGEHGGDGYGYGYGYGTMQVPVGGYYSYPYAYGSGQGYGYESRNQNLYSYGPDNIFKCLSQLLAPEQRIVIKVAMKGQKSRSKAMRIVGGLAGIGSVAFAGPDKNLIVVTGEGIDAVELTKLLRKKVGSSELVSVGPVGYGSDGYGKVHGGDGYGYGKGHGGDGYGKGNGGDGYGKVHGGDGYGYGKGHGGDGYGKVHGGDSSGTMQFPVGGYYSYPYAYGSGQGYGFETKNQNPYSYGPGYWYETSNQNPYSYGPAYSNKSIGLWYKRNHFTKNICKLQLLSLSLSLSHTTLNSAKSFPIANLKSVLVMAQQRIVIKVALKGKKSRSKIWEIVGKIVGVESVAFEGLDKNHLVVIGNGIDSVELTMLLRKKVGSSELVSVGPMEYGGEGKMQIPIWDSSYQNPYGYGPGHGYEVSNQNLYAYARNQNPYAYGSVLGYETRNPYADGPGHGYERRNENSGSCSIM</sequence>
<proteinExistence type="predicted"/>
<reference evidence="1" key="1">
    <citation type="submission" date="2022-02" db="EMBL/GenBank/DDBJ databases">
        <title>Plant Genome Project.</title>
        <authorList>
            <person name="Zhang R.-G."/>
        </authorList>
    </citation>
    <scope>NUCLEOTIDE SEQUENCE</scope>
    <source>
        <strain evidence="1">AT1</strain>
    </source>
</reference>
<keyword evidence="2" id="KW-1185">Reference proteome</keyword>
<gene>
    <name evidence="1" type="ORF">RHMOL_Rhmol06G0251300</name>
</gene>
<protein>
    <submittedName>
        <fullName evidence="1">Uncharacterized protein</fullName>
    </submittedName>
</protein>
<evidence type="ECO:0000313" key="2">
    <source>
        <dbReference type="Proteomes" id="UP001062846"/>
    </source>
</evidence>
<comment type="caution">
    <text evidence="1">The sequence shown here is derived from an EMBL/GenBank/DDBJ whole genome shotgun (WGS) entry which is preliminary data.</text>
</comment>